<evidence type="ECO:0000313" key="5">
    <source>
        <dbReference type="EMBL" id="CAB4868698.1"/>
    </source>
</evidence>
<dbReference type="Pfam" id="PF00440">
    <property type="entry name" value="TetR_N"/>
    <property type="match status" value="1"/>
</dbReference>
<dbReference type="SUPFAM" id="SSF46689">
    <property type="entry name" value="Homeodomain-like"/>
    <property type="match status" value="1"/>
</dbReference>
<evidence type="ECO:0000256" key="1">
    <source>
        <dbReference type="ARBA" id="ARBA00023125"/>
    </source>
</evidence>
<organism evidence="4">
    <name type="scientific">freshwater metagenome</name>
    <dbReference type="NCBI Taxonomy" id="449393"/>
    <lineage>
        <taxon>unclassified sequences</taxon>
        <taxon>metagenomes</taxon>
        <taxon>ecological metagenomes</taxon>
    </lineage>
</organism>
<gene>
    <name evidence="4" type="ORF">UFOPK3164_01538</name>
    <name evidence="5" type="ORF">UFOPK3427_00654</name>
    <name evidence="6" type="ORF">UFOPK4112_00403</name>
</gene>
<evidence type="ECO:0000256" key="2">
    <source>
        <dbReference type="SAM" id="MobiDB-lite"/>
    </source>
</evidence>
<accession>A0A6J7AM50</accession>
<reference evidence="4" key="1">
    <citation type="submission" date="2020-05" db="EMBL/GenBank/DDBJ databases">
        <authorList>
            <person name="Chiriac C."/>
            <person name="Salcher M."/>
            <person name="Ghai R."/>
            <person name="Kavagutti S V."/>
        </authorList>
    </citation>
    <scope>NUCLEOTIDE SEQUENCE</scope>
</reference>
<dbReference type="EMBL" id="CAFBLT010000001">
    <property type="protein sequence ID" value="CAB4868698.1"/>
    <property type="molecule type" value="Genomic_DNA"/>
</dbReference>
<dbReference type="InterPro" id="IPR009057">
    <property type="entry name" value="Homeodomain-like_sf"/>
</dbReference>
<feature type="region of interest" description="Disordered" evidence="2">
    <location>
        <begin position="1"/>
        <end position="21"/>
    </location>
</feature>
<name>A0A6J7AM50_9ZZZZ</name>
<sequence length="205" mass="22756">MPIDQRRAAAKKRTSSDRRSRVSALQAREQLIATTIDLLRELPFDEVSVRVITDRADLNPSTVLRNFGTIDTLFAAVSQELLARSTGRLEDGKAETALFDPDVILRTKLLAWLLGRGVESSLLAPDPNNQMVKAMADRIQRESKVQARTAMAFNEILAYAAEGFVLFSEIHIADESLRSDGFQLIVQLQSMLAQAESDLGWAGKR</sequence>
<dbReference type="AlphaFoldDB" id="A0A6J7AM50"/>
<dbReference type="PROSITE" id="PS50977">
    <property type="entry name" value="HTH_TETR_2"/>
    <property type="match status" value="1"/>
</dbReference>
<dbReference type="EMBL" id="CAFABE010000102">
    <property type="protein sequence ID" value="CAB4833873.1"/>
    <property type="molecule type" value="Genomic_DNA"/>
</dbReference>
<proteinExistence type="predicted"/>
<protein>
    <submittedName>
        <fullName evidence="4">Unannotated protein</fullName>
    </submittedName>
</protein>
<evidence type="ECO:0000313" key="6">
    <source>
        <dbReference type="EMBL" id="CAB5012644.1"/>
    </source>
</evidence>
<evidence type="ECO:0000259" key="3">
    <source>
        <dbReference type="PROSITE" id="PS50977"/>
    </source>
</evidence>
<dbReference type="InterPro" id="IPR001647">
    <property type="entry name" value="HTH_TetR"/>
</dbReference>
<feature type="domain" description="HTH tetR-type" evidence="3">
    <location>
        <begin position="25"/>
        <end position="85"/>
    </location>
</feature>
<dbReference type="EMBL" id="CAFBPM010000003">
    <property type="protein sequence ID" value="CAB5012644.1"/>
    <property type="molecule type" value="Genomic_DNA"/>
</dbReference>
<dbReference type="GO" id="GO:0003677">
    <property type="term" value="F:DNA binding"/>
    <property type="evidence" value="ECO:0007669"/>
    <property type="project" value="UniProtKB-KW"/>
</dbReference>
<evidence type="ECO:0000313" key="4">
    <source>
        <dbReference type="EMBL" id="CAB4833873.1"/>
    </source>
</evidence>
<dbReference type="Gene3D" id="1.10.357.10">
    <property type="entry name" value="Tetracycline Repressor, domain 2"/>
    <property type="match status" value="1"/>
</dbReference>
<keyword evidence="1" id="KW-0238">DNA-binding</keyword>